<comment type="caution">
    <text evidence="2">The sequence shown here is derived from an EMBL/GenBank/DDBJ whole genome shotgun (WGS) entry which is preliminary data.</text>
</comment>
<sequence>MDSEPPEAAMPGPLITVEPAPFESAGGEDSGWAHGRRVAAHRAVAPGACPHRISVRDLPGSKQIVFLLAAVPVFGSALQSLLSLVFGGVMIGKGFGESDPLMILVGSVMAVLASTLVVGFVACVRVWRSLHRPELAVCVLSTVVSPLILAFVAMLAFGGGWPWLMLLVVPPVAPMLVLWYFRAVLHSRETCADYPWLPASILAMRRV</sequence>
<dbReference type="Proteomes" id="UP001144313">
    <property type="component" value="Unassembled WGS sequence"/>
</dbReference>
<dbReference type="AlphaFoldDB" id="A0A9W6LFG0"/>
<feature type="transmembrane region" description="Helical" evidence="1">
    <location>
        <begin position="135"/>
        <end position="157"/>
    </location>
</feature>
<feature type="transmembrane region" description="Helical" evidence="1">
    <location>
        <begin position="101"/>
        <end position="123"/>
    </location>
</feature>
<organism evidence="2 3">
    <name type="scientific">Glycomyces algeriensis</name>
    <dbReference type="NCBI Taxonomy" id="256037"/>
    <lineage>
        <taxon>Bacteria</taxon>
        <taxon>Bacillati</taxon>
        <taxon>Actinomycetota</taxon>
        <taxon>Actinomycetes</taxon>
        <taxon>Glycomycetales</taxon>
        <taxon>Glycomycetaceae</taxon>
        <taxon>Glycomyces</taxon>
    </lineage>
</organism>
<keyword evidence="1" id="KW-0472">Membrane</keyword>
<proteinExistence type="predicted"/>
<evidence type="ECO:0000313" key="2">
    <source>
        <dbReference type="EMBL" id="GLI40589.1"/>
    </source>
</evidence>
<gene>
    <name evidence="2" type="ORF">GALLR39Z86_04390</name>
</gene>
<keyword evidence="1" id="KW-0812">Transmembrane</keyword>
<keyword evidence="1" id="KW-1133">Transmembrane helix</keyword>
<keyword evidence="3" id="KW-1185">Reference proteome</keyword>
<reference evidence="2" key="1">
    <citation type="submission" date="2022-12" db="EMBL/GenBank/DDBJ databases">
        <title>Reference genome sequencing for broad-spectrum identification of bacterial and archaeal isolates by mass spectrometry.</title>
        <authorList>
            <person name="Sekiguchi Y."/>
            <person name="Tourlousse D.M."/>
        </authorList>
    </citation>
    <scope>NUCLEOTIDE SEQUENCE</scope>
    <source>
        <strain evidence="2">LLR39Z86</strain>
    </source>
</reference>
<evidence type="ECO:0000256" key="1">
    <source>
        <dbReference type="SAM" id="Phobius"/>
    </source>
</evidence>
<feature type="transmembrane region" description="Helical" evidence="1">
    <location>
        <begin position="163"/>
        <end position="181"/>
    </location>
</feature>
<name>A0A9W6LFG0_9ACTN</name>
<evidence type="ECO:0000313" key="3">
    <source>
        <dbReference type="Proteomes" id="UP001144313"/>
    </source>
</evidence>
<protein>
    <submittedName>
        <fullName evidence="2">Uncharacterized protein</fullName>
    </submittedName>
</protein>
<accession>A0A9W6LFG0</accession>
<feature type="transmembrane region" description="Helical" evidence="1">
    <location>
        <begin position="64"/>
        <end position="89"/>
    </location>
</feature>
<dbReference type="EMBL" id="BSDT01000001">
    <property type="protein sequence ID" value="GLI40589.1"/>
    <property type="molecule type" value="Genomic_DNA"/>
</dbReference>